<dbReference type="Pfam" id="PF06439">
    <property type="entry name" value="3keto-disac_hyd"/>
    <property type="match status" value="1"/>
</dbReference>
<feature type="domain" description="3-keto-alpha-glucoside-1,2-lyase/3-keto-2-hydroxy-glucal hydratase" evidence="3">
    <location>
        <begin position="121"/>
        <end position="249"/>
    </location>
</feature>
<evidence type="ECO:0000259" key="3">
    <source>
        <dbReference type="Pfam" id="PF06439"/>
    </source>
</evidence>
<dbReference type="InterPro" id="IPR010496">
    <property type="entry name" value="AL/BT2_dom"/>
</dbReference>
<accession>A0A5C6A2U0</accession>
<protein>
    <recommendedName>
        <fullName evidence="3">3-keto-alpha-glucoside-1,2-lyase/3-keto-2-hydroxy-glucal hydratase domain-containing protein</fullName>
    </recommendedName>
</protein>
<dbReference type="Gene3D" id="2.60.120.560">
    <property type="entry name" value="Exo-inulinase, domain 1"/>
    <property type="match status" value="1"/>
</dbReference>
<proteinExistence type="predicted"/>
<dbReference type="OrthoDB" id="282033at2"/>
<dbReference type="AlphaFoldDB" id="A0A5C6A2U0"/>
<evidence type="ECO:0000256" key="2">
    <source>
        <dbReference type="SAM" id="SignalP"/>
    </source>
</evidence>
<dbReference type="Proteomes" id="UP000316213">
    <property type="component" value="Unassembled WGS sequence"/>
</dbReference>
<sequence precursor="true">MTRRPTAKHAAIANLPIVLLFLLTVANSPITQADEPATSPEAPSITSDKPTATAPDAGKSEISDGEFRPLIQDWEAASFGGDGAIEFKKIKKADDAKHDDQLIVFAAGDPLTGIRWTGPLPRENYELRMQARRVDGFDFFVAVTFPVGQEHCSFVLGGWGGGILGISSINGDDAANNETTQYKDFKNGQWYQVRIRVDEKAIVCWIDDEEWANVERDRNSFDIRIEMDPCLPLGLANFQCTSEIKSVQIRKLKP</sequence>
<evidence type="ECO:0000313" key="4">
    <source>
        <dbReference type="EMBL" id="TWT94234.1"/>
    </source>
</evidence>
<evidence type="ECO:0000256" key="1">
    <source>
        <dbReference type="SAM" id="MobiDB-lite"/>
    </source>
</evidence>
<feature type="chain" id="PRO_5022812780" description="3-keto-alpha-glucoside-1,2-lyase/3-keto-2-hydroxy-glucal hydratase domain-containing protein" evidence="2">
    <location>
        <begin position="34"/>
        <end position="254"/>
    </location>
</feature>
<name>A0A5C6A2U0_9BACT</name>
<evidence type="ECO:0000313" key="5">
    <source>
        <dbReference type="Proteomes" id="UP000316213"/>
    </source>
</evidence>
<feature type="signal peptide" evidence="2">
    <location>
        <begin position="1"/>
        <end position="33"/>
    </location>
</feature>
<gene>
    <name evidence="4" type="ORF">Pla100_38440</name>
</gene>
<dbReference type="GO" id="GO:0016787">
    <property type="term" value="F:hydrolase activity"/>
    <property type="evidence" value="ECO:0007669"/>
    <property type="project" value="InterPro"/>
</dbReference>
<organism evidence="4 5">
    <name type="scientific">Neorhodopirellula pilleata</name>
    <dbReference type="NCBI Taxonomy" id="2714738"/>
    <lineage>
        <taxon>Bacteria</taxon>
        <taxon>Pseudomonadati</taxon>
        <taxon>Planctomycetota</taxon>
        <taxon>Planctomycetia</taxon>
        <taxon>Pirellulales</taxon>
        <taxon>Pirellulaceae</taxon>
        <taxon>Neorhodopirellula</taxon>
    </lineage>
</organism>
<keyword evidence="2" id="KW-0732">Signal</keyword>
<feature type="region of interest" description="Disordered" evidence="1">
    <location>
        <begin position="32"/>
        <end position="63"/>
    </location>
</feature>
<keyword evidence="5" id="KW-1185">Reference proteome</keyword>
<comment type="caution">
    <text evidence="4">The sequence shown here is derived from an EMBL/GenBank/DDBJ whole genome shotgun (WGS) entry which is preliminary data.</text>
</comment>
<dbReference type="RefSeq" id="WP_146579177.1">
    <property type="nucleotide sequence ID" value="NZ_SJPM01000008.1"/>
</dbReference>
<reference evidence="4 5" key="1">
    <citation type="submission" date="2019-02" db="EMBL/GenBank/DDBJ databases">
        <title>Deep-cultivation of Planctomycetes and their phenomic and genomic characterization uncovers novel biology.</title>
        <authorList>
            <person name="Wiegand S."/>
            <person name="Jogler M."/>
            <person name="Boedeker C."/>
            <person name="Pinto D."/>
            <person name="Vollmers J."/>
            <person name="Rivas-Marin E."/>
            <person name="Kohn T."/>
            <person name="Peeters S.H."/>
            <person name="Heuer A."/>
            <person name="Rast P."/>
            <person name="Oberbeckmann S."/>
            <person name="Bunk B."/>
            <person name="Jeske O."/>
            <person name="Meyerdierks A."/>
            <person name="Storesund J.E."/>
            <person name="Kallscheuer N."/>
            <person name="Luecker S."/>
            <person name="Lage O.M."/>
            <person name="Pohl T."/>
            <person name="Merkel B.J."/>
            <person name="Hornburger P."/>
            <person name="Mueller R.-W."/>
            <person name="Bruemmer F."/>
            <person name="Labrenz M."/>
            <person name="Spormann A.M."/>
            <person name="Op Den Camp H."/>
            <person name="Overmann J."/>
            <person name="Amann R."/>
            <person name="Jetten M.S.M."/>
            <person name="Mascher T."/>
            <person name="Medema M.H."/>
            <person name="Devos D.P."/>
            <person name="Kaster A.-K."/>
            <person name="Ovreas L."/>
            <person name="Rohde M."/>
            <person name="Galperin M.Y."/>
            <person name="Jogler C."/>
        </authorList>
    </citation>
    <scope>NUCLEOTIDE SEQUENCE [LARGE SCALE GENOMIC DNA]</scope>
    <source>
        <strain evidence="4 5">Pla100</strain>
    </source>
</reference>
<dbReference type="EMBL" id="SJPM01000008">
    <property type="protein sequence ID" value="TWT94234.1"/>
    <property type="molecule type" value="Genomic_DNA"/>
</dbReference>